<dbReference type="EMBL" id="JBJXBP010000004">
    <property type="protein sequence ID" value="KAL3834243.1"/>
    <property type="molecule type" value="Genomic_DNA"/>
</dbReference>
<dbReference type="AlphaFoldDB" id="A0ABD3TDH3"/>
<feature type="region of interest" description="Disordered" evidence="1">
    <location>
        <begin position="261"/>
        <end position="310"/>
    </location>
</feature>
<feature type="compositionally biased region" description="Basic and acidic residues" evidence="1">
    <location>
        <begin position="297"/>
        <end position="310"/>
    </location>
</feature>
<organism evidence="2 3">
    <name type="scientific">Penstemon smallii</name>
    <dbReference type="NCBI Taxonomy" id="265156"/>
    <lineage>
        <taxon>Eukaryota</taxon>
        <taxon>Viridiplantae</taxon>
        <taxon>Streptophyta</taxon>
        <taxon>Embryophyta</taxon>
        <taxon>Tracheophyta</taxon>
        <taxon>Spermatophyta</taxon>
        <taxon>Magnoliopsida</taxon>
        <taxon>eudicotyledons</taxon>
        <taxon>Gunneridae</taxon>
        <taxon>Pentapetalae</taxon>
        <taxon>asterids</taxon>
        <taxon>lamiids</taxon>
        <taxon>Lamiales</taxon>
        <taxon>Plantaginaceae</taxon>
        <taxon>Cheloneae</taxon>
        <taxon>Penstemon</taxon>
    </lineage>
</organism>
<evidence type="ECO:0000313" key="2">
    <source>
        <dbReference type="EMBL" id="KAL3834243.1"/>
    </source>
</evidence>
<keyword evidence="3" id="KW-1185">Reference proteome</keyword>
<accession>A0ABD3TDH3</accession>
<gene>
    <name evidence="2" type="ORF">ACJIZ3_008979</name>
</gene>
<evidence type="ECO:0000256" key="1">
    <source>
        <dbReference type="SAM" id="MobiDB-lite"/>
    </source>
</evidence>
<dbReference type="Proteomes" id="UP001634393">
    <property type="component" value="Unassembled WGS sequence"/>
</dbReference>
<comment type="caution">
    <text evidence="2">The sequence shown here is derived from an EMBL/GenBank/DDBJ whole genome shotgun (WGS) entry which is preliminary data.</text>
</comment>
<reference evidence="2 3" key="1">
    <citation type="submission" date="2024-12" db="EMBL/GenBank/DDBJ databases">
        <title>The unique morphological basis and parallel evolutionary history of personate flowers in Penstemon.</title>
        <authorList>
            <person name="Depatie T.H."/>
            <person name="Wessinger C.A."/>
        </authorList>
    </citation>
    <scope>NUCLEOTIDE SEQUENCE [LARGE SCALE GENOMIC DNA]</scope>
    <source>
        <strain evidence="2">WTNN_2</strain>
        <tissue evidence="2">Leaf</tissue>
    </source>
</reference>
<feature type="compositionally biased region" description="Polar residues" evidence="1">
    <location>
        <begin position="261"/>
        <end position="293"/>
    </location>
</feature>
<proteinExistence type="predicted"/>
<name>A0ABD3TDH3_9LAMI</name>
<protein>
    <submittedName>
        <fullName evidence="2">Uncharacterized protein</fullName>
    </submittedName>
</protein>
<sequence>MLVFVTQSTSYVTNLVLSHEIVLFPPKNSLLYSIQNLFSKIMVPPFHFSLLFIYTLRLKGINCLFKIFTRELFSEGIGVAVRAHVQLAYVSWWRKILKQIRKKSKKIIDCYRHWRNRLGSYYKEFVRKGKILREKSPRSEMTNTMWVKVCDWLESTKFKDRSLINSTNRSKLTYNYTLGKIRVLARYRKMASPSKVEIWRTTHVDKTGQFDKMIELEDKSMEEGEIPMSEDEILVEELGHRSGYQKGIRYGVEAAPRCKSFSSTTQQDSQVNEKLSETQNKVENAETKISTLTMEFEEQKERNKNTEEKI</sequence>
<evidence type="ECO:0000313" key="3">
    <source>
        <dbReference type="Proteomes" id="UP001634393"/>
    </source>
</evidence>